<feature type="region of interest" description="Disordered" evidence="1">
    <location>
        <begin position="424"/>
        <end position="448"/>
    </location>
</feature>
<evidence type="ECO:0000256" key="1">
    <source>
        <dbReference type="SAM" id="MobiDB-lite"/>
    </source>
</evidence>
<dbReference type="Gene3D" id="3.40.50.300">
    <property type="entry name" value="P-loop containing nucleotide triphosphate hydrolases"/>
    <property type="match status" value="2"/>
</dbReference>
<dbReference type="PANTHER" id="PTHR30121">
    <property type="entry name" value="UNCHARACTERIZED PROTEIN YJGR-RELATED"/>
    <property type="match status" value="1"/>
</dbReference>
<reference evidence="4" key="1">
    <citation type="submission" date="2016-10" db="EMBL/GenBank/DDBJ databases">
        <authorList>
            <person name="Varghese N."/>
            <person name="Submissions S."/>
        </authorList>
    </citation>
    <scope>NUCLEOTIDE SEQUENCE [LARGE SCALE GENOMIC DNA]</scope>
    <source>
        <strain evidence="4">DSM 24767</strain>
    </source>
</reference>
<keyword evidence="4" id="KW-1185">Reference proteome</keyword>
<dbReference type="Proteomes" id="UP000198848">
    <property type="component" value="Unassembled WGS sequence"/>
</dbReference>
<dbReference type="InterPro" id="IPR032689">
    <property type="entry name" value="TraG-D_C"/>
</dbReference>
<evidence type="ECO:0000259" key="2">
    <source>
        <dbReference type="Pfam" id="PF12696"/>
    </source>
</evidence>
<dbReference type="AlphaFoldDB" id="A0A1H1AMB1"/>
<dbReference type="OrthoDB" id="214394at2157"/>
<sequence>MNPETVKNRIKGTENRQRTYLGTRTSILDVEEDVTLRDTDRLTHVLTTGPTGYGKSQELVHVALQDAHKGYGCCIINPKGDLIDEFIAKLPEERWDDIIYINPAHPTVPSINVLEPYTNGRMTLAQQENQKEIIVSDLIDLFRRHSENWGDQFGRVLETLLHAYLELNIKNSDSHTLVDVYRSVINQNALTDLIDQVRDPVVREQLARVKEDMTSYEMEPLQRRLNDFMMNSAIRRVINANGTGINFQEAVDSQKLILVDVQKGEVGATVSELVGSIITKIWAAVQSRVTQPIDERTPFYLFVDEVQNYSGEGSNFAKILSEAREYRLGCWLATQYLHQLERKMQKAVVNNINTKIAFNPGSSEDLTRIAGMLQGIDKDDLAELGRFRAAIQTPDNGNRDNARIIDTYPPWDANRGHVADIKHRSGTSATQGTSLSPSLGPGTNSGGEKHRELLTTAKQRLEERGLRVDLLYQDVGTEKPDGHVHLPTGDVVNLEAEHTTLSKPAKVLENLERAAEDGRECIFVVEEGNADTLRNIVEDPVNRSGDRYRDQHGSYDFYTEDGEPYTRIEKLEDANYRTLEVQARETETGHEELREKDRRVLECIREGKDDVQKITEATCLENHEVNYCFRKLKDLDLVEIEKPEGKVERVIDGQKRVFQAPKKASLTELGYRSLV</sequence>
<feature type="domain" description="TraD/TraG TraM recognition site" evidence="2">
    <location>
        <begin position="298"/>
        <end position="372"/>
    </location>
</feature>
<dbReference type="STRING" id="1095778.SAMN04489842_0741"/>
<evidence type="ECO:0000313" key="4">
    <source>
        <dbReference type="Proteomes" id="UP000198848"/>
    </source>
</evidence>
<feature type="compositionally biased region" description="Polar residues" evidence="1">
    <location>
        <begin position="426"/>
        <end position="437"/>
    </location>
</feature>
<dbReference type="SUPFAM" id="SSF52540">
    <property type="entry name" value="P-loop containing nucleoside triphosphate hydrolases"/>
    <property type="match status" value="1"/>
</dbReference>
<name>A0A1H1AMB1_NATTX</name>
<gene>
    <name evidence="3" type="ORF">SAMN04489842_0741</name>
</gene>
<dbReference type="EMBL" id="FNLC01000001">
    <property type="protein sequence ID" value="SDQ40752.1"/>
    <property type="molecule type" value="Genomic_DNA"/>
</dbReference>
<dbReference type="RefSeq" id="WP_090377511.1">
    <property type="nucleotide sequence ID" value="NZ_FNLC01000001.1"/>
</dbReference>
<protein>
    <submittedName>
        <fullName evidence="3">AAA-like domain-containing protein</fullName>
    </submittedName>
</protein>
<proteinExistence type="predicted"/>
<dbReference type="Pfam" id="PF12696">
    <property type="entry name" value="TraG-D_C"/>
    <property type="match status" value="1"/>
</dbReference>
<accession>A0A1H1AMB1</accession>
<dbReference type="InterPro" id="IPR051162">
    <property type="entry name" value="T4SS_component"/>
</dbReference>
<dbReference type="InterPro" id="IPR027417">
    <property type="entry name" value="P-loop_NTPase"/>
</dbReference>
<dbReference type="PANTHER" id="PTHR30121:SF6">
    <property type="entry name" value="SLR6007 PROTEIN"/>
    <property type="match status" value="1"/>
</dbReference>
<organism evidence="3 4">
    <name type="scientific">Natronobacterium texcoconense</name>
    <dbReference type="NCBI Taxonomy" id="1095778"/>
    <lineage>
        <taxon>Archaea</taxon>
        <taxon>Methanobacteriati</taxon>
        <taxon>Methanobacteriota</taxon>
        <taxon>Stenosarchaea group</taxon>
        <taxon>Halobacteria</taxon>
        <taxon>Halobacteriales</taxon>
        <taxon>Natrialbaceae</taxon>
        <taxon>Natronobacterium</taxon>
    </lineage>
</organism>
<evidence type="ECO:0000313" key="3">
    <source>
        <dbReference type="EMBL" id="SDQ40752.1"/>
    </source>
</evidence>
<dbReference type="CDD" id="cd01127">
    <property type="entry name" value="TrwB_TraG_TraD_VirD4"/>
    <property type="match status" value="1"/>
</dbReference>